<comment type="caution">
    <text evidence="3">The sequence shown here is derived from an EMBL/GenBank/DDBJ whole genome shotgun (WGS) entry which is preliminary data.</text>
</comment>
<organism evidence="3 4">
    <name type="scientific">Acetoanaerobium pronyense</name>
    <dbReference type="NCBI Taxonomy" id="1482736"/>
    <lineage>
        <taxon>Bacteria</taxon>
        <taxon>Bacillati</taxon>
        <taxon>Bacillota</taxon>
        <taxon>Clostridia</taxon>
        <taxon>Peptostreptococcales</taxon>
        <taxon>Filifactoraceae</taxon>
        <taxon>Acetoanaerobium</taxon>
    </lineage>
</organism>
<reference evidence="3 4" key="1">
    <citation type="submission" date="2021-03" db="EMBL/GenBank/DDBJ databases">
        <title>Genomic Encyclopedia of Type Strains, Phase IV (KMG-IV): sequencing the most valuable type-strain genomes for metagenomic binning, comparative biology and taxonomic classification.</title>
        <authorList>
            <person name="Goeker M."/>
        </authorList>
    </citation>
    <scope>NUCLEOTIDE SEQUENCE [LARGE SCALE GENOMIC DNA]</scope>
    <source>
        <strain evidence="3 4">DSM 27512</strain>
    </source>
</reference>
<keyword evidence="4" id="KW-1185">Reference proteome</keyword>
<evidence type="ECO:0000259" key="2">
    <source>
        <dbReference type="Pfam" id="PF07833"/>
    </source>
</evidence>
<dbReference type="Pfam" id="PF07833">
    <property type="entry name" value="Cu_amine_oxidN1"/>
    <property type="match status" value="1"/>
</dbReference>
<sequence length="667" mass="71967">MKKISMFLLIMVLVIGLVPASNLSYAATENTVSFEARVPSDGEIEGDVPDLVLTVRTGTVRSGEAIRLSLSEGAVWEDPQVDGADIILKTGRELEIEFTRDFTSGQNIIIPMDVELRNASGDLTVNIDSMGTAVTSGEVVYAQVRGDEATVRVDDVKKIGRNQGEKAGTVVITEPTPLAWPSDRDLFVLRLPSGYSWNLDTEINGANITNLTRSDENLFVRMNTTSRIDRLIIEPVIDVPRGASLGPVQMEFRQGLVDGPSTVTIAEIVDYAVDISVSRVTEIPLGDLSSREIKVNLEEVIESSLTSNRTYTLELEGARFDSSEDFDINRLAGSLNISSRTRGEVIDLNTSGSSGAKGRWEMMFNIIPDRDYVGEIKLMIEGQGVEEEVVIAEVGGSANIAVERPTTINLGIQNQAVADIVIEEVDGGSLRNGSYAIEISPEYRGMSITNAQINVDGSLEVEDFDYRNGVFTFDIATESGRDASVITISDITVTLDQFAFTGDYSAVFKANYGESSETTIGEAVLFRASNTGVSPGTTGIFRIGNPNFTMISNGQSNVVEFDTAPYIENSRTMMSVAATGLALNATVEYDAETRTVTVSPAEGMTGSIATMVIGDRNLVVNGETIVMDTAPVIVNSRTFIPVAFLGQAFGAEITWDGATQSVTIFRQ</sequence>
<keyword evidence="1" id="KW-0732">Signal</keyword>
<feature type="signal peptide" evidence="1">
    <location>
        <begin position="1"/>
        <end position="26"/>
    </location>
</feature>
<feature type="domain" description="Copper amine oxidase-like N-terminal" evidence="2">
    <location>
        <begin position="557"/>
        <end position="664"/>
    </location>
</feature>
<gene>
    <name evidence="3" type="ORF">J2Z35_000937</name>
</gene>
<accession>A0ABS4KHC4</accession>
<protein>
    <recommendedName>
        <fullName evidence="2">Copper amine oxidase-like N-terminal domain-containing protein</fullName>
    </recommendedName>
</protein>
<dbReference type="Gene3D" id="3.30.457.10">
    <property type="entry name" value="Copper amine oxidase-like, N-terminal domain"/>
    <property type="match status" value="1"/>
</dbReference>
<dbReference type="SUPFAM" id="SSF55383">
    <property type="entry name" value="Copper amine oxidase, domain N"/>
    <property type="match status" value="1"/>
</dbReference>
<dbReference type="InterPro" id="IPR036582">
    <property type="entry name" value="Mao_N_sf"/>
</dbReference>
<dbReference type="EMBL" id="JAGGLI010000007">
    <property type="protein sequence ID" value="MBP2027143.1"/>
    <property type="molecule type" value="Genomic_DNA"/>
</dbReference>
<name>A0ABS4KHC4_9FIRM</name>
<dbReference type="InterPro" id="IPR012854">
    <property type="entry name" value="Cu_amine_oxidase-like_N"/>
</dbReference>
<feature type="chain" id="PRO_5047408375" description="Copper amine oxidase-like N-terminal domain-containing protein" evidence="1">
    <location>
        <begin position="27"/>
        <end position="667"/>
    </location>
</feature>
<evidence type="ECO:0000256" key="1">
    <source>
        <dbReference type="SAM" id="SignalP"/>
    </source>
</evidence>
<dbReference type="RefSeq" id="WP_209659904.1">
    <property type="nucleotide sequence ID" value="NZ_JAGGLI010000007.1"/>
</dbReference>
<evidence type="ECO:0000313" key="4">
    <source>
        <dbReference type="Proteomes" id="UP001314903"/>
    </source>
</evidence>
<dbReference type="Proteomes" id="UP001314903">
    <property type="component" value="Unassembled WGS sequence"/>
</dbReference>
<evidence type="ECO:0000313" key="3">
    <source>
        <dbReference type="EMBL" id="MBP2027143.1"/>
    </source>
</evidence>
<proteinExistence type="predicted"/>